<sequence>MHPCEDDLVCKCKTEENKVPYFNAPVYLDNKEQIGKVDEIFGQLRDFVSFTNLVGFFNGFALKFEKNFFVLLYMLKTGSKCPSDYFSVKLSENMRASSFKKMQKQNCYPFRDFYQGLLEKKVLLEEVVEEDVVEDVEEEEVVVEEDSEEEEVEEEEEEDLEEVEEEAGEEEDSEEEEEVEEVLEGEDIKNEAMRIFLLTYHVIWYLQK</sequence>
<keyword evidence="6 8" id="KW-0687">Ribonucleoprotein</keyword>
<evidence type="ECO:0000256" key="5">
    <source>
        <dbReference type="ARBA" id="ARBA00023242"/>
    </source>
</evidence>
<evidence type="ECO:0000256" key="3">
    <source>
        <dbReference type="ARBA" id="ARBA00022552"/>
    </source>
</evidence>
<dbReference type="PANTHER" id="PTHR23237">
    <property type="entry name" value="NUCLEOLAR PROTEIN FAMILY A MEMBER 1 SNORNP PROTEIN GAR1"/>
    <property type="match status" value="1"/>
</dbReference>
<keyword evidence="5 8" id="KW-0539">Nucleus</keyword>
<evidence type="ECO:0000256" key="2">
    <source>
        <dbReference type="ARBA" id="ARBA00022517"/>
    </source>
</evidence>
<evidence type="ECO:0000256" key="9">
    <source>
        <dbReference type="SAM" id="MobiDB-lite"/>
    </source>
</evidence>
<evidence type="ECO:0000256" key="1">
    <source>
        <dbReference type="ARBA" id="ARBA00004604"/>
    </source>
</evidence>
<accession>A0A2P4SXC2</accession>
<comment type="caution">
    <text evidence="10">The sequence shown here is derived from an EMBL/GenBank/DDBJ whole genome shotgun (WGS) entry which is preliminary data.</text>
</comment>
<keyword evidence="3 8" id="KW-0698">rRNA processing</keyword>
<comment type="subunit">
    <text evidence="8">Component of the small nucleolar ribonucleoprotein particles containing H/ACA-type snoRNAs (H/ACA snoRNPs).</text>
</comment>
<comment type="subcellular location">
    <subcellularLocation>
        <location evidence="1 8">Nucleus</location>
        <location evidence="1 8">Nucleolus</location>
    </subcellularLocation>
</comment>
<dbReference type="EMBL" id="PPHD01018142">
    <property type="protein sequence ID" value="POI28754.1"/>
    <property type="molecule type" value="Genomic_DNA"/>
</dbReference>
<reference evidence="10 11" key="1">
    <citation type="submission" date="2018-01" db="EMBL/GenBank/DDBJ databases">
        <title>Comparison of the Chinese Bamboo Partridge and Red Junglefowl genome sequences highlights the importance of demography in genome evolution.</title>
        <authorList>
            <person name="Tiley G.P."/>
            <person name="Kimball R.T."/>
            <person name="Braun E.L."/>
            <person name="Burleigh J.G."/>
        </authorList>
    </citation>
    <scope>NUCLEOTIDE SEQUENCE [LARGE SCALE GENOMIC DNA]</scope>
    <source>
        <strain evidence="10">RTK389</strain>
        <tissue evidence="10">Blood</tissue>
    </source>
</reference>
<evidence type="ECO:0000313" key="10">
    <source>
        <dbReference type="EMBL" id="POI28754.1"/>
    </source>
</evidence>
<dbReference type="OrthoDB" id="2187159at2759"/>
<dbReference type="Gene3D" id="2.40.10.230">
    <property type="entry name" value="Probable tRNA pseudouridine synthase domain"/>
    <property type="match status" value="1"/>
</dbReference>
<dbReference type="GO" id="GO:0000454">
    <property type="term" value="P:snoRNA guided rRNA pseudouridine synthesis"/>
    <property type="evidence" value="ECO:0007669"/>
    <property type="project" value="TreeGrafter"/>
</dbReference>
<proteinExistence type="inferred from homology"/>
<dbReference type="PANTHER" id="PTHR23237:SF6">
    <property type="entry name" value="H_ACA RIBONUCLEOPROTEIN COMPLEX SUBUNIT 1"/>
    <property type="match status" value="1"/>
</dbReference>
<keyword evidence="2 8" id="KW-0690">Ribosome biogenesis</keyword>
<comment type="function">
    <text evidence="8">Required for ribosome biogenesis. Part of a complex which catalyzes pseudouridylation of rRNA. This involves the isomerization of uridine such that the ribose is subsequently attached to C5, instead of the normal N1. Pseudouridine ("psi") residues may serve to stabilize the conformation of rRNAs.</text>
</comment>
<dbReference type="GO" id="GO:0034513">
    <property type="term" value="F:box H/ACA snoRNA binding"/>
    <property type="evidence" value="ECO:0007669"/>
    <property type="project" value="TreeGrafter"/>
</dbReference>
<dbReference type="SUPFAM" id="SSF50447">
    <property type="entry name" value="Translation proteins"/>
    <property type="match status" value="1"/>
</dbReference>
<evidence type="ECO:0000256" key="7">
    <source>
        <dbReference type="ARBA" id="ARBA00038293"/>
    </source>
</evidence>
<dbReference type="InterPro" id="IPR007504">
    <property type="entry name" value="H/ACA_rnp_Gar1/Naf1"/>
</dbReference>
<evidence type="ECO:0000313" key="11">
    <source>
        <dbReference type="Proteomes" id="UP000237246"/>
    </source>
</evidence>
<organism evidence="10 11">
    <name type="scientific">Bambusicola thoracicus</name>
    <name type="common">Chinese bamboo-partridge</name>
    <name type="synonym">Perdix thoracica</name>
    <dbReference type="NCBI Taxonomy" id="9083"/>
    <lineage>
        <taxon>Eukaryota</taxon>
        <taxon>Metazoa</taxon>
        <taxon>Chordata</taxon>
        <taxon>Craniata</taxon>
        <taxon>Vertebrata</taxon>
        <taxon>Euteleostomi</taxon>
        <taxon>Archelosauria</taxon>
        <taxon>Archosauria</taxon>
        <taxon>Dinosauria</taxon>
        <taxon>Saurischia</taxon>
        <taxon>Theropoda</taxon>
        <taxon>Coelurosauria</taxon>
        <taxon>Aves</taxon>
        <taxon>Neognathae</taxon>
        <taxon>Galloanserae</taxon>
        <taxon>Galliformes</taxon>
        <taxon>Phasianidae</taxon>
        <taxon>Perdicinae</taxon>
        <taxon>Bambusicola</taxon>
    </lineage>
</organism>
<protein>
    <recommendedName>
        <fullName evidence="8">H/ACA ribonucleoprotein complex subunit</fullName>
    </recommendedName>
</protein>
<keyword evidence="4 8" id="KW-0694">RNA-binding</keyword>
<dbReference type="GO" id="GO:0031429">
    <property type="term" value="C:box H/ACA snoRNP complex"/>
    <property type="evidence" value="ECO:0007669"/>
    <property type="project" value="TreeGrafter"/>
</dbReference>
<dbReference type="Proteomes" id="UP000237246">
    <property type="component" value="Unassembled WGS sequence"/>
</dbReference>
<evidence type="ECO:0000256" key="4">
    <source>
        <dbReference type="ARBA" id="ARBA00022884"/>
    </source>
</evidence>
<dbReference type="Pfam" id="PF04410">
    <property type="entry name" value="Gar1"/>
    <property type="match status" value="1"/>
</dbReference>
<comment type="similarity">
    <text evidence="7 8">Belongs to the GAR1 family.</text>
</comment>
<keyword evidence="11" id="KW-1185">Reference proteome</keyword>
<dbReference type="AlphaFoldDB" id="A0A2P4SXC2"/>
<dbReference type="InterPro" id="IPR038664">
    <property type="entry name" value="Gar1/Naf1_Cbf5-bd_sf"/>
</dbReference>
<feature type="region of interest" description="Disordered" evidence="9">
    <location>
        <begin position="138"/>
        <end position="185"/>
    </location>
</feature>
<dbReference type="InterPro" id="IPR009000">
    <property type="entry name" value="Transl_B-barrel_sf"/>
</dbReference>
<gene>
    <name evidence="10" type="ORF">CIB84_007496</name>
</gene>
<evidence type="ECO:0000256" key="6">
    <source>
        <dbReference type="ARBA" id="ARBA00023274"/>
    </source>
</evidence>
<name>A0A2P4SXC2_BAMTH</name>
<evidence type="ECO:0000256" key="8">
    <source>
        <dbReference type="RuleBase" id="RU364004"/>
    </source>
</evidence>